<reference evidence="3" key="1">
    <citation type="journal article" date="2019" name="Database">
        <title>The radish genome database (RadishGD): an integrated information resource for radish genomics.</title>
        <authorList>
            <person name="Yu H.J."/>
            <person name="Baek S."/>
            <person name="Lee Y.J."/>
            <person name="Cho A."/>
            <person name="Mun J.H."/>
        </authorList>
    </citation>
    <scope>NUCLEOTIDE SEQUENCE [LARGE SCALE GENOMIC DNA]</scope>
    <source>
        <strain evidence="3">cv. WK10039</strain>
    </source>
</reference>
<dbReference type="SUPFAM" id="SSF81383">
    <property type="entry name" value="F-box domain"/>
    <property type="match status" value="1"/>
</dbReference>
<organism evidence="3 4">
    <name type="scientific">Raphanus sativus</name>
    <name type="common">Radish</name>
    <name type="synonym">Raphanus raphanistrum var. sativus</name>
    <dbReference type="NCBI Taxonomy" id="3726"/>
    <lineage>
        <taxon>Eukaryota</taxon>
        <taxon>Viridiplantae</taxon>
        <taxon>Streptophyta</taxon>
        <taxon>Embryophyta</taxon>
        <taxon>Tracheophyta</taxon>
        <taxon>Spermatophyta</taxon>
        <taxon>Magnoliopsida</taxon>
        <taxon>eudicotyledons</taxon>
        <taxon>Gunneridae</taxon>
        <taxon>Pentapetalae</taxon>
        <taxon>rosids</taxon>
        <taxon>malvids</taxon>
        <taxon>Brassicales</taxon>
        <taxon>Brassicaceae</taxon>
        <taxon>Brassiceae</taxon>
        <taxon>Raphanus</taxon>
    </lineage>
</organism>
<dbReference type="InterPro" id="IPR015915">
    <property type="entry name" value="Kelch-typ_b-propeller"/>
</dbReference>
<dbReference type="GeneID" id="108841091"/>
<evidence type="ECO:0000313" key="3">
    <source>
        <dbReference type="Proteomes" id="UP000504610"/>
    </source>
</evidence>
<proteinExistence type="predicted"/>
<keyword evidence="3" id="KW-1185">Reference proteome</keyword>
<dbReference type="PANTHER" id="PTHR24414">
    <property type="entry name" value="F-BOX/KELCH-REPEAT PROTEIN SKIP4"/>
    <property type="match status" value="1"/>
</dbReference>
<dbReference type="InterPro" id="IPR057499">
    <property type="entry name" value="Kelch_FKB95"/>
</dbReference>
<dbReference type="InterPro" id="IPR050354">
    <property type="entry name" value="F-box/kelch-repeat_ARATH"/>
</dbReference>
<evidence type="ECO:0000259" key="2">
    <source>
        <dbReference type="SMART" id="SM00256"/>
    </source>
</evidence>
<gene>
    <name evidence="4" type="primary">LOC108841091</name>
</gene>
<sequence>MKRLMMIKGDFVSRKKKKPTPNTSNDDDDAILPYDLLLIIVARVPVSYYRTLSLVSKTFRSMVASPELYKTRSLLGITESCLYVCLRSGFGSYKWYTLSSSKTKRSGGGYVLARVPVVPDDDDDDFYVCYSELVAVGSDIYGFKKSNTEQTSSSGVSILDCKSHTWRKAPPMPVELDKLSARFVGEDGKIYVLGGRYREDSFKMSSQGFDTNTQTWDLPCHRGVDCCGMPCIVDIDGKLHAVTRIYDGNHAVTVFDKVFAFNSKQGRWDLVERYSRMMTDHVMRRSETCCEIDNVLYSVSYDGALRWYDTDKKRWRDLMGLPEVSYPSGYGSYVKLTGYGGGKMMVFSNRNLSSGRLLSQRDDIFCAEIALERRDGDCWGKVEWFGSVLSAVPKGTEFVKLSFLYSLSSVHQMG</sequence>
<dbReference type="Pfam" id="PF25210">
    <property type="entry name" value="Kelch_FKB95"/>
    <property type="match status" value="1"/>
</dbReference>
<protein>
    <submittedName>
        <fullName evidence="4">F-box/kelch-repeat protein At5g51250-like isoform X1</fullName>
    </submittedName>
</protein>
<feature type="region of interest" description="Disordered" evidence="1">
    <location>
        <begin position="1"/>
        <end position="26"/>
    </location>
</feature>
<dbReference type="InterPro" id="IPR036047">
    <property type="entry name" value="F-box-like_dom_sf"/>
</dbReference>
<name>A0A9W3D4J0_RAPSA</name>
<evidence type="ECO:0000256" key="1">
    <source>
        <dbReference type="SAM" id="MobiDB-lite"/>
    </source>
</evidence>
<dbReference type="AlphaFoldDB" id="A0A9W3D4J0"/>
<dbReference type="Pfam" id="PF00646">
    <property type="entry name" value="F-box"/>
    <property type="match status" value="1"/>
</dbReference>
<dbReference type="InterPro" id="IPR001810">
    <property type="entry name" value="F-box_dom"/>
</dbReference>
<dbReference type="PANTHER" id="PTHR24414:SF184">
    <property type="entry name" value="GALACTOSE OXIDASE_KELCH REPEAT SUPERFAMILY PROTEIN"/>
    <property type="match status" value="1"/>
</dbReference>
<dbReference type="Proteomes" id="UP000504610">
    <property type="component" value="Chromosome 2"/>
</dbReference>
<dbReference type="CDD" id="cd22152">
    <property type="entry name" value="F-box_AtAFR-like"/>
    <property type="match status" value="1"/>
</dbReference>
<feature type="domain" description="F-box" evidence="2">
    <location>
        <begin position="32"/>
        <end position="72"/>
    </location>
</feature>
<dbReference type="OrthoDB" id="191037at2759"/>
<dbReference type="SMART" id="SM00256">
    <property type="entry name" value="FBOX"/>
    <property type="match status" value="1"/>
</dbReference>
<dbReference type="SUPFAM" id="SSF117281">
    <property type="entry name" value="Kelch motif"/>
    <property type="match status" value="1"/>
</dbReference>
<reference evidence="4" key="2">
    <citation type="submission" date="2025-08" db="UniProtKB">
        <authorList>
            <consortium name="RefSeq"/>
        </authorList>
    </citation>
    <scope>IDENTIFICATION</scope>
    <source>
        <tissue evidence="4">Leaf</tissue>
    </source>
</reference>
<dbReference type="RefSeq" id="XP_056858714.1">
    <property type="nucleotide sequence ID" value="XM_057002734.1"/>
</dbReference>
<accession>A0A9W3D4J0</accession>
<dbReference type="Gene3D" id="2.120.10.80">
    <property type="entry name" value="Kelch-type beta propeller"/>
    <property type="match status" value="1"/>
</dbReference>
<evidence type="ECO:0000313" key="4">
    <source>
        <dbReference type="RefSeq" id="XP_056858714.1"/>
    </source>
</evidence>